<dbReference type="PATRIC" id="fig|42253.5.peg.3444"/>
<proteinExistence type="predicted"/>
<dbReference type="Proteomes" id="UP000069205">
    <property type="component" value="Chromosome"/>
</dbReference>
<evidence type="ECO:0000259" key="1">
    <source>
        <dbReference type="Pfam" id="PF13579"/>
    </source>
</evidence>
<dbReference type="PANTHER" id="PTHR12526:SF622">
    <property type="entry name" value="GLYCOSYLTRANSFERASE (GROUP I)"/>
    <property type="match status" value="1"/>
</dbReference>
<evidence type="ECO:0000313" key="3">
    <source>
        <dbReference type="Proteomes" id="UP000069205"/>
    </source>
</evidence>
<dbReference type="Gene3D" id="3.40.50.2000">
    <property type="entry name" value="Glycogen Phosphorylase B"/>
    <property type="match status" value="2"/>
</dbReference>
<sequence>MRLLIVTQYFWPENFRINDLAREFHKRGHAVTVLTGMPNYPSGRFADGYGLTGPYRETYDGIEVIRCPMVLRGSGTRLRLVLNYLSFAAMASIRGLLSSRDRYDLIFVHEPSPLTVCLPAIVIKWLTMAPILLWVLDLWPESLSATGAIRSPRVLNLVERMAQMIYRHCDRILVQSMAFMPHVAQQQVPPDAMRYFPSWAEALYEATTAQLPLPEGVVLPKGFRVMFAGNVGAAQDFATILSAAERLKSRDDIHWIILGDGRMFTWVRQEIDRLRLRKTVHMLGHYPLESMPAFYAQADAMLVTLRRDPIFSLTIPGKVQSYLAAGRPIVAALDGEGARIIQEAGAGCVGPAEDSEALARAVLQMADCAPETRERMGRCAAEYYRTHFERNMLFDRLEGWMQELAHSSLAMKSTPLAGAKG</sequence>
<dbReference type="AlphaFoldDB" id="A0A0K2GGZ6"/>
<dbReference type="Pfam" id="PF13579">
    <property type="entry name" value="Glyco_trans_4_4"/>
    <property type="match status" value="1"/>
</dbReference>
<dbReference type="InterPro" id="IPR028098">
    <property type="entry name" value="Glyco_trans_4-like_N"/>
</dbReference>
<dbReference type="Pfam" id="PF13692">
    <property type="entry name" value="Glyco_trans_1_4"/>
    <property type="match status" value="1"/>
</dbReference>
<dbReference type="EMBL" id="CP011801">
    <property type="protein sequence ID" value="ALA59882.1"/>
    <property type="molecule type" value="Genomic_DNA"/>
</dbReference>
<dbReference type="STRING" id="42253.NITMOv2_3490"/>
<dbReference type="OrthoDB" id="9811902at2"/>
<feature type="domain" description="Glycosyltransferase subfamily 4-like N-terminal" evidence="1">
    <location>
        <begin position="16"/>
        <end position="199"/>
    </location>
</feature>
<dbReference type="CDD" id="cd03794">
    <property type="entry name" value="GT4_WbuB-like"/>
    <property type="match status" value="1"/>
</dbReference>
<dbReference type="GO" id="GO:0016757">
    <property type="term" value="F:glycosyltransferase activity"/>
    <property type="evidence" value="ECO:0007669"/>
    <property type="project" value="UniProtKB-ARBA"/>
</dbReference>
<dbReference type="SUPFAM" id="SSF53756">
    <property type="entry name" value="UDP-Glycosyltransferase/glycogen phosphorylase"/>
    <property type="match status" value="1"/>
</dbReference>
<gene>
    <name evidence="2" type="ORF">NITMOv2_3490</name>
</gene>
<dbReference type="PANTHER" id="PTHR12526">
    <property type="entry name" value="GLYCOSYLTRANSFERASE"/>
    <property type="match status" value="1"/>
</dbReference>
<keyword evidence="3" id="KW-1185">Reference proteome</keyword>
<dbReference type="RefSeq" id="WP_053380824.1">
    <property type="nucleotide sequence ID" value="NZ_CP011801.1"/>
</dbReference>
<evidence type="ECO:0000313" key="2">
    <source>
        <dbReference type="EMBL" id="ALA59882.1"/>
    </source>
</evidence>
<keyword evidence="2" id="KW-0808">Transferase</keyword>
<name>A0A0K2GGZ6_NITMO</name>
<organism evidence="2 3">
    <name type="scientific">Nitrospira moscoviensis</name>
    <dbReference type="NCBI Taxonomy" id="42253"/>
    <lineage>
        <taxon>Bacteria</taxon>
        <taxon>Pseudomonadati</taxon>
        <taxon>Nitrospirota</taxon>
        <taxon>Nitrospiria</taxon>
        <taxon>Nitrospirales</taxon>
        <taxon>Nitrospiraceae</taxon>
        <taxon>Nitrospira</taxon>
    </lineage>
</organism>
<dbReference type="KEGG" id="nmv:NITMOv2_3490"/>
<protein>
    <submittedName>
        <fullName evidence="2">Putative UDP-alpha-N-acetylglucosamine 3-alpha-N-acetyl-L-fucosaminyltransferase</fullName>
    </submittedName>
</protein>
<reference evidence="2 3" key="1">
    <citation type="journal article" date="2015" name="Proc. Natl. Acad. Sci. U.S.A.">
        <title>Expanded metabolic versatility of ubiquitous nitrite-oxidizing bacteria from the genus Nitrospira.</title>
        <authorList>
            <person name="Koch H."/>
            <person name="Lucker S."/>
            <person name="Albertsen M."/>
            <person name="Kitzinger K."/>
            <person name="Herbold C."/>
            <person name="Spieck E."/>
            <person name="Nielsen P.H."/>
            <person name="Wagner M."/>
            <person name="Daims H."/>
        </authorList>
    </citation>
    <scope>NUCLEOTIDE SEQUENCE [LARGE SCALE GENOMIC DNA]</scope>
    <source>
        <strain evidence="2 3">NSP M-1</strain>
    </source>
</reference>
<accession>A0A0K2GGZ6</accession>